<dbReference type="InterPro" id="IPR039121">
    <property type="entry name" value="NUDT19"/>
</dbReference>
<keyword evidence="6" id="KW-0464">Manganese</keyword>
<dbReference type="GO" id="GO:0046872">
    <property type="term" value="F:metal ion binding"/>
    <property type="evidence" value="ECO:0007669"/>
    <property type="project" value="UniProtKB-KW"/>
</dbReference>
<evidence type="ECO:0000256" key="6">
    <source>
        <dbReference type="ARBA" id="ARBA00023211"/>
    </source>
</evidence>
<organism evidence="8 9">
    <name type="scientific">Microbacterium hydrocarbonoxydans</name>
    <dbReference type="NCBI Taxonomy" id="273678"/>
    <lineage>
        <taxon>Bacteria</taxon>
        <taxon>Bacillati</taxon>
        <taxon>Actinomycetota</taxon>
        <taxon>Actinomycetes</taxon>
        <taxon>Micrococcales</taxon>
        <taxon>Microbacteriaceae</taxon>
        <taxon>Microbacterium</taxon>
    </lineage>
</organism>
<accession>A0A1H4NDH8</accession>
<dbReference type="InterPro" id="IPR020476">
    <property type="entry name" value="Nudix_hydrolase"/>
</dbReference>
<evidence type="ECO:0000256" key="4">
    <source>
        <dbReference type="ARBA" id="ARBA00022801"/>
    </source>
</evidence>
<dbReference type="AlphaFoldDB" id="A0A1H4NDH8"/>
<proteinExistence type="predicted"/>
<dbReference type="Pfam" id="PF00293">
    <property type="entry name" value="NUDIX"/>
    <property type="match status" value="1"/>
</dbReference>
<evidence type="ECO:0000256" key="3">
    <source>
        <dbReference type="ARBA" id="ARBA00022723"/>
    </source>
</evidence>
<dbReference type="SUPFAM" id="SSF55811">
    <property type="entry name" value="Nudix"/>
    <property type="match status" value="1"/>
</dbReference>
<dbReference type="PANTHER" id="PTHR12318:SF0">
    <property type="entry name" value="ACYL-COENZYME A DIPHOSPHATASE NUDT19"/>
    <property type="match status" value="1"/>
</dbReference>
<evidence type="ECO:0000259" key="7">
    <source>
        <dbReference type="PROSITE" id="PS51462"/>
    </source>
</evidence>
<comment type="cofactor">
    <cofactor evidence="1">
        <name>Mn(2+)</name>
        <dbReference type="ChEBI" id="CHEBI:29035"/>
    </cofactor>
</comment>
<dbReference type="CDD" id="cd18870">
    <property type="entry name" value="NUDIX_AcylCoAdiphos_Nudt19"/>
    <property type="match status" value="1"/>
</dbReference>
<name>A0A1H4NDH8_9MICO</name>
<gene>
    <name evidence="8" type="ORF">SAMN04489807_2440</name>
</gene>
<feature type="domain" description="Nudix hydrolase" evidence="7">
    <location>
        <begin position="11"/>
        <end position="151"/>
    </location>
</feature>
<dbReference type="PROSITE" id="PS51462">
    <property type="entry name" value="NUDIX"/>
    <property type="match status" value="1"/>
</dbReference>
<protein>
    <submittedName>
        <fullName evidence="8">ADP-ribose pyrophosphatase YjhB, NUDIX family</fullName>
    </submittedName>
</protein>
<evidence type="ECO:0000256" key="1">
    <source>
        <dbReference type="ARBA" id="ARBA00001936"/>
    </source>
</evidence>
<comment type="cofactor">
    <cofactor evidence="2">
        <name>Mg(2+)</name>
        <dbReference type="ChEBI" id="CHEBI:18420"/>
    </cofactor>
</comment>
<dbReference type="GO" id="GO:0016818">
    <property type="term" value="F:hydrolase activity, acting on acid anhydrides, in phosphorus-containing anhydrides"/>
    <property type="evidence" value="ECO:0007669"/>
    <property type="project" value="InterPro"/>
</dbReference>
<dbReference type="PRINTS" id="PR00502">
    <property type="entry name" value="NUDIXFAMILY"/>
</dbReference>
<keyword evidence="9" id="KW-1185">Reference proteome</keyword>
<dbReference type="Gene3D" id="3.90.79.10">
    <property type="entry name" value="Nucleoside Triphosphate Pyrophosphohydrolase"/>
    <property type="match status" value="2"/>
</dbReference>
<dbReference type="RefSeq" id="WP_060926534.1">
    <property type="nucleotide sequence ID" value="NZ_FNSQ01000005.1"/>
</dbReference>
<evidence type="ECO:0000256" key="2">
    <source>
        <dbReference type="ARBA" id="ARBA00001946"/>
    </source>
</evidence>
<keyword evidence="5" id="KW-0460">Magnesium</keyword>
<dbReference type="InterPro" id="IPR000086">
    <property type="entry name" value="NUDIX_hydrolase_dom"/>
</dbReference>
<dbReference type="EMBL" id="FNSQ01000005">
    <property type="protein sequence ID" value="SEB93204.1"/>
    <property type="molecule type" value="Genomic_DNA"/>
</dbReference>
<evidence type="ECO:0000313" key="9">
    <source>
        <dbReference type="Proteomes" id="UP000183750"/>
    </source>
</evidence>
<keyword evidence="4" id="KW-0378">Hydrolase</keyword>
<sequence length="207" mass="22657">MTSEDPTDVDDLPVAGTAVLLHPAGRGVEVLLMRRPERGSFAGAWVFPGGKVEPGDRRDQAEEWQDASRAAVRETAEEVGLVIADPVLLSCWEPPAEAPVRIRTWFFLARAVDTVLRPSPDEVEETAWVSPAEALARHATGEWTLYPPTWVTLHHLAAYENADAALAAAGVARHFATRVISSAEGTDFAWDGLRLRTGSLPWRLEED</sequence>
<dbReference type="InterPro" id="IPR015797">
    <property type="entry name" value="NUDIX_hydrolase-like_dom_sf"/>
</dbReference>
<keyword evidence="3" id="KW-0479">Metal-binding</keyword>
<evidence type="ECO:0000256" key="5">
    <source>
        <dbReference type="ARBA" id="ARBA00022842"/>
    </source>
</evidence>
<dbReference type="PANTHER" id="PTHR12318">
    <property type="entry name" value="TESTOSTERONE-REGULATED PROTEIN RP2"/>
    <property type="match status" value="1"/>
</dbReference>
<dbReference type="Proteomes" id="UP000183750">
    <property type="component" value="Unassembled WGS sequence"/>
</dbReference>
<reference evidence="9" key="1">
    <citation type="submission" date="2016-10" db="EMBL/GenBank/DDBJ databases">
        <authorList>
            <person name="Varghese N."/>
            <person name="Submissions S."/>
        </authorList>
    </citation>
    <scope>NUCLEOTIDE SEQUENCE [LARGE SCALE GENOMIC DNA]</scope>
    <source>
        <strain evidence="9">DSM 16089</strain>
    </source>
</reference>
<evidence type="ECO:0000313" key="8">
    <source>
        <dbReference type="EMBL" id="SEB93204.1"/>
    </source>
</evidence>